<sequence length="254" mass="28049">MVKGKLSDLLGCPAVQLTLLIGTTPWSDDKLLREVFSGSDGQMPTLSVIKSEGWVPLRMQALKAKVEKRGKVQSDPAEGGLSADAALPEGLEFPSALRLLLQHGAKWTFGAEGIPPLCLYAATREVGNDIFGDEECKADWMEEHGEDSCAGDDWICIGESSEFDYFFVNLRKTSPNFGMVKHIVNNCDEDPDETGFSEAPFDRFLDIVESFAEHQAVDEDDCEPLHSFQFRALQAKKKKRLDVASVARAQPHID</sequence>
<dbReference type="EMBL" id="CAMXCT010001913">
    <property type="protein sequence ID" value="CAI3994132.1"/>
    <property type="molecule type" value="Genomic_DNA"/>
</dbReference>
<gene>
    <name evidence="1" type="ORF">C1SCF055_LOCUS20805</name>
</gene>
<proteinExistence type="predicted"/>
<name>A0A9P1G1L4_9DINO</name>
<dbReference type="EMBL" id="CAMXCT020001913">
    <property type="protein sequence ID" value="CAL1147507.1"/>
    <property type="molecule type" value="Genomic_DNA"/>
</dbReference>
<dbReference type="OrthoDB" id="406186at2759"/>
<dbReference type="Proteomes" id="UP001152797">
    <property type="component" value="Unassembled WGS sequence"/>
</dbReference>
<comment type="caution">
    <text evidence="1">The sequence shown here is derived from an EMBL/GenBank/DDBJ whole genome shotgun (WGS) entry which is preliminary data.</text>
</comment>
<evidence type="ECO:0000313" key="3">
    <source>
        <dbReference type="Proteomes" id="UP001152797"/>
    </source>
</evidence>
<organism evidence="1">
    <name type="scientific">Cladocopium goreaui</name>
    <dbReference type="NCBI Taxonomy" id="2562237"/>
    <lineage>
        <taxon>Eukaryota</taxon>
        <taxon>Sar</taxon>
        <taxon>Alveolata</taxon>
        <taxon>Dinophyceae</taxon>
        <taxon>Suessiales</taxon>
        <taxon>Symbiodiniaceae</taxon>
        <taxon>Cladocopium</taxon>
    </lineage>
</organism>
<reference evidence="2 3" key="2">
    <citation type="submission" date="2024-05" db="EMBL/GenBank/DDBJ databases">
        <authorList>
            <person name="Chen Y."/>
            <person name="Shah S."/>
            <person name="Dougan E. K."/>
            <person name="Thang M."/>
            <person name="Chan C."/>
        </authorList>
    </citation>
    <scope>NUCLEOTIDE SEQUENCE [LARGE SCALE GENOMIC DNA]</scope>
</reference>
<accession>A0A9P1G1L4</accession>
<protein>
    <submittedName>
        <fullName evidence="2">Ubiquitin-like domain-containing protein</fullName>
    </submittedName>
</protein>
<evidence type="ECO:0000313" key="1">
    <source>
        <dbReference type="EMBL" id="CAI3994132.1"/>
    </source>
</evidence>
<reference evidence="1" key="1">
    <citation type="submission" date="2022-10" db="EMBL/GenBank/DDBJ databases">
        <authorList>
            <person name="Chen Y."/>
            <person name="Dougan E. K."/>
            <person name="Chan C."/>
            <person name="Rhodes N."/>
            <person name="Thang M."/>
        </authorList>
    </citation>
    <scope>NUCLEOTIDE SEQUENCE</scope>
</reference>
<evidence type="ECO:0000313" key="2">
    <source>
        <dbReference type="EMBL" id="CAL4781444.1"/>
    </source>
</evidence>
<dbReference type="EMBL" id="CAMXCT030001913">
    <property type="protein sequence ID" value="CAL4781444.1"/>
    <property type="molecule type" value="Genomic_DNA"/>
</dbReference>
<dbReference type="AlphaFoldDB" id="A0A9P1G1L4"/>
<keyword evidence="3" id="KW-1185">Reference proteome</keyword>